<dbReference type="InterPro" id="IPR019614">
    <property type="entry name" value="SAM-dep_methyl-trfase"/>
</dbReference>
<dbReference type="GO" id="GO:0032259">
    <property type="term" value="P:methylation"/>
    <property type="evidence" value="ECO:0007669"/>
    <property type="project" value="UniProtKB-KW"/>
</dbReference>
<evidence type="ECO:0000256" key="5">
    <source>
        <dbReference type="ARBA" id="ARBA00022679"/>
    </source>
</evidence>
<keyword evidence="2" id="KW-0963">Cytoplasm</keyword>
<reference evidence="10 11" key="1">
    <citation type="submission" date="2019-03" db="EMBL/GenBank/DDBJ databases">
        <title>Sequencing the genomes of 1000 actinobacteria strains.</title>
        <authorList>
            <person name="Klenk H.-P."/>
        </authorList>
    </citation>
    <scope>NUCLEOTIDE SEQUENCE [LARGE SCALE GENOMIC DNA]</scope>
    <source>
        <strain evidence="10 11">DSM 18936</strain>
    </source>
</reference>
<dbReference type="Pfam" id="PF10672">
    <property type="entry name" value="Methyltrans_SAM"/>
    <property type="match status" value="1"/>
</dbReference>
<keyword evidence="5 10" id="KW-0808">Transferase</keyword>
<dbReference type="SUPFAM" id="SSF53335">
    <property type="entry name" value="S-adenosyl-L-methionine-dependent methyltransferases"/>
    <property type="match status" value="1"/>
</dbReference>
<dbReference type="GO" id="GO:0003723">
    <property type="term" value="F:RNA binding"/>
    <property type="evidence" value="ECO:0007669"/>
    <property type="project" value="UniProtKB-KW"/>
</dbReference>
<dbReference type="EMBL" id="SOAU01000001">
    <property type="protein sequence ID" value="TDT17743.1"/>
    <property type="molecule type" value="Genomic_DNA"/>
</dbReference>
<dbReference type="SMART" id="SM00359">
    <property type="entry name" value="PUA"/>
    <property type="match status" value="1"/>
</dbReference>
<protein>
    <submittedName>
        <fullName evidence="10">SAM-dependent methyltransferase</fullName>
    </submittedName>
</protein>
<comment type="subcellular location">
    <subcellularLocation>
        <location evidence="1">Cytoplasm</location>
    </subcellularLocation>
</comment>
<dbReference type="SUPFAM" id="SSF88697">
    <property type="entry name" value="PUA domain-like"/>
    <property type="match status" value="1"/>
</dbReference>
<dbReference type="Proteomes" id="UP000294558">
    <property type="component" value="Unassembled WGS sequence"/>
</dbReference>
<dbReference type="GO" id="GO:0006364">
    <property type="term" value="P:rRNA processing"/>
    <property type="evidence" value="ECO:0007669"/>
    <property type="project" value="UniProtKB-KW"/>
</dbReference>
<evidence type="ECO:0000256" key="6">
    <source>
        <dbReference type="ARBA" id="ARBA00022691"/>
    </source>
</evidence>
<sequence>MNLDHLPTPSDKRMAVRVTRDALRQIRGGSPWLYDGSIESISHDGAIGDLAVVFDHDRKFAAIGLYDPTSPIRVKILHQGSPRQIDDDFWRERIAAALDRRSGLADDPETNAYRMVHGENDGLPGLVVDRYAGTLVVKLYTPAWFPHLRRIVDALAATQRHDRVVLRLGRSVASGETFGLSDGDVIVGPPVDGPVTFVERGLTMEADVVHGQKTGHFLDQRDNRALVRGMAAGLDVLDVFSSTGGFALSAAAGGATSVHLVDQSAPALETAERNIAHNRQLGEVRRCAVHTTVGDAFDVLTTLAKRDERFDLVIVDPPSFASNQAAVDRALAAYARLTRLALAVTERGGTLVQASCSSRVTTDDFVQTVLDAAASAHREVHLTRRTEHAVDHPIGFEFGAYLKAVYLRVDR</sequence>
<dbReference type="Gene3D" id="2.30.130.10">
    <property type="entry name" value="PUA domain"/>
    <property type="match status" value="1"/>
</dbReference>
<dbReference type="PROSITE" id="PS50890">
    <property type="entry name" value="PUA"/>
    <property type="match status" value="1"/>
</dbReference>
<organism evidence="10 11">
    <name type="scientific">Ilumatobacter fluminis</name>
    <dbReference type="NCBI Taxonomy" id="467091"/>
    <lineage>
        <taxon>Bacteria</taxon>
        <taxon>Bacillati</taxon>
        <taxon>Actinomycetota</taxon>
        <taxon>Acidimicrobiia</taxon>
        <taxon>Acidimicrobiales</taxon>
        <taxon>Ilumatobacteraceae</taxon>
        <taxon>Ilumatobacter</taxon>
    </lineage>
</organism>
<dbReference type="CDD" id="cd02440">
    <property type="entry name" value="AdoMet_MTases"/>
    <property type="match status" value="1"/>
</dbReference>
<dbReference type="PANTHER" id="PTHR42873">
    <property type="entry name" value="RIBOSOMAL RNA LARGE SUBUNIT METHYLTRANSFERASE"/>
    <property type="match status" value="1"/>
</dbReference>
<keyword evidence="7" id="KW-0694">RNA-binding</keyword>
<evidence type="ECO:0000256" key="8">
    <source>
        <dbReference type="ARBA" id="ARBA00038091"/>
    </source>
</evidence>
<dbReference type="PANTHER" id="PTHR42873:SF1">
    <property type="entry name" value="S-ADENOSYLMETHIONINE-DEPENDENT METHYLTRANSFERASE DOMAIN-CONTAINING PROTEIN"/>
    <property type="match status" value="1"/>
</dbReference>
<keyword evidence="6" id="KW-0949">S-adenosyl-L-methionine</keyword>
<feature type="domain" description="PUA" evidence="9">
    <location>
        <begin position="14"/>
        <end position="99"/>
    </location>
</feature>
<dbReference type="InterPro" id="IPR041532">
    <property type="entry name" value="RlmI-like_PUA"/>
</dbReference>
<evidence type="ECO:0000313" key="10">
    <source>
        <dbReference type="EMBL" id="TDT17743.1"/>
    </source>
</evidence>
<evidence type="ECO:0000256" key="3">
    <source>
        <dbReference type="ARBA" id="ARBA00022552"/>
    </source>
</evidence>
<name>A0A4R7I521_9ACTN</name>
<accession>A0A4R7I521</accession>
<dbReference type="GO" id="GO:0008168">
    <property type="term" value="F:methyltransferase activity"/>
    <property type="evidence" value="ECO:0007669"/>
    <property type="project" value="UniProtKB-KW"/>
</dbReference>
<gene>
    <name evidence="10" type="ORF">BDK89_3355</name>
</gene>
<dbReference type="CDD" id="cd11572">
    <property type="entry name" value="RlmI_M_like"/>
    <property type="match status" value="1"/>
</dbReference>
<dbReference type="Gene3D" id="3.40.50.150">
    <property type="entry name" value="Vaccinia Virus protein VP39"/>
    <property type="match status" value="1"/>
</dbReference>
<dbReference type="InterPro" id="IPR015947">
    <property type="entry name" value="PUA-like_sf"/>
</dbReference>
<dbReference type="AlphaFoldDB" id="A0A4R7I521"/>
<evidence type="ECO:0000256" key="1">
    <source>
        <dbReference type="ARBA" id="ARBA00004496"/>
    </source>
</evidence>
<keyword evidence="4 10" id="KW-0489">Methyltransferase</keyword>
<dbReference type="Pfam" id="PF17785">
    <property type="entry name" value="PUA_3"/>
    <property type="match status" value="1"/>
</dbReference>
<dbReference type="CDD" id="cd21153">
    <property type="entry name" value="PUA_RlmI"/>
    <property type="match status" value="1"/>
</dbReference>
<dbReference type="InterPro" id="IPR029063">
    <property type="entry name" value="SAM-dependent_MTases_sf"/>
</dbReference>
<proteinExistence type="inferred from homology"/>
<evidence type="ECO:0000259" key="9">
    <source>
        <dbReference type="SMART" id="SM00359"/>
    </source>
</evidence>
<evidence type="ECO:0000256" key="7">
    <source>
        <dbReference type="ARBA" id="ARBA00022884"/>
    </source>
</evidence>
<evidence type="ECO:0000256" key="2">
    <source>
        <dbReference type="ARBA" id="ARBA00022490"/>
    </source>
</evidence>
<dbReference type="InterPro" id="IPR002478">
    <property type="entry name" value="PUA"/>
</dbReference>
<dbReference type="Gene3D" id="3.30.750.80">
    <property type="entry name" value="RNA methyltransferase domain (HRMD) like"/>
    <property type="match status" value="1"/>
</dbReference>
<dbReference type="OrthoDB" id="129465at2"/>
<comment type="caution">
    <text evidence="10">The sequence shown here is derived from an EMBL/GenBank/DDBJ whole genome shotgun (WGS) entry which is preliminary data.</text>
</comment>
<comment type="similarity">
    <text evidence="8">Belongs to the methyltransferase superfamily. RlmI family.</text>
</comment>
<keyword evidence="11" id="KW-1185">Reference proteome</keyword>
<dbReference type="GO" id="GO:0005737">
    <property type="term" value="C:cytoplasm"/>
    <property type="evidence" value="ECO:0007669"/>
    <property type="project" value="UniProtKB-SubCell"/>
</dbReference>
<keyword evidence="3" id="KW-0698">rRNA processing</keyword>
<evidence type="ECO:0000313" key="11">
    <source>
        <dbReference type="Proteomes" id="UP000294558"/>
    </source>
</evidence>
<evidence type="ECO:0000256" key="4">
    <source>
        <dbReference type="ARBA" id="ARBA00022603"/>
    </source>
</evidence>
<dbReference type="RefSeq" id="WP_133870010.1">
    <property type="nucleotide sequence ID" value="NZ_JAVJPS010000039.1"/>
</dbReference>
<dbReference type="InterPro" id="IPR036974">
    <property type="entry name" value="PUA_sf"/>
</dbReference>